<evidence type="ECO:0000313" key="6">
    <source>
        <dbReference type="EMBL" id="KAH6896831.1"/>
    </source>
</evidence>
<dbReference type="PANTHER" id="PTHR24198">
    <property type="entry name" value="ANKYRIN REPEAT AND PROTEIN KINASE DOMAIN-CONTAINING PROTEIN"/>
    <property type="match status" value="1"/>
</dbReference>
<dbReference type="EMBL" id="JAGPYM010000003">
    <property type="protein sequence ID" value="KAH6896831.1"/>
    <property type="molecule type" value="Genomic_DNA"/>
</dbReference>
<sequence>MSTPQQGLEILSPSPDKPSRGNLNIDIIAVPGLGADPSKSFGSEKPGGFNWLKDEENGISSDISGARDGRYEIVCRHLKDIVKNSHLVVKARLRASRQSVVDDATFQRLSESLNVVDFQRKRRNAENLSGDSSWVLKEPKYLQWSSQAATPGPAEDPSLWVSGDEGLGKTKAAALVVDELKKREASSYNPGARNVMVAYFFCDSTPDCSVAENITFAAKDTSKSKGGGHNEGQFSLSKLWKGLTEMLEDSSVEDVYFVVSNIHHLSKDQSGTADFFEAVSESLQAEPGVVEDSIREKVRWMFLSRDRSNIRAVLQEGHLPGTLRIDLNDTSKSYLRREHLRSFTRGRVKELANDKDYSLALQYFVFSSLEKRAQSSTLWVDVVCSLLKELPANFVNVRKTLGLLPQDVEELIERSWAEELENADKEGIEITKEILRTLVIAYEDPTLQELSILAELGYDLDAEDSQETENKILAHVRACGPLLRAYDMDTWNDTVGYRRETRVTFIHPLARSALLKPELRNIIGLGGEEEGAKTELEWQHGIVGLRCFSYMLARFGADDDDDVALKRTGPVSDNPAEAEIDELFLHDDEEQEDEEDSIDAYALEYPLKYWLKHGYQATPDFVDTLDIKHRFWSLNSTTRRRWWGNFAEKDGQGELKNMTALHVAAFFGLLPLVDSLLADGHLKEIHQLDNWDNQPLHWAATYGHLAVCERLLEKGAEINNGRETGAWTPLHMAAAEDQVEVMKMLLDRDGEAADINAIAAEDGTPLTLALAWRQTNAAKLLLERGADPTLTAEGGEPPVAVAVVRGYEDLVDELLEVGGARNLTSHEFGSALAAAASTGNTKIVKTLLALDQDLASRQRAVEEASAGGYLSAVVAILEDSASLPLDTALEKAAFYGQDLIVKELWNSRGDNELSPGGVDNALYHATDAQQESTIQFLLDECKANPNAVGEEYGNALTASAYDGTTSILQMLIRYGADVNAPEGYPLQTATANGHTEIVKVLLSYGANPNGFSEHFGDGTPLQAASVAGNVDIARSLLDRGANPNYGAGEFHNPLTAVAYHGYGELLELLVSRGADPNVFGGSDGTTPLINASATLPAKYVELLLRHRARVDQKDSDEDTALIFSAFIGDNDCVTTLLQHGANINMSGKLHGSALHAAAGKGYAATCRMLLEKGADPAAQSGPYHTVIQAAAASGVPDCVKVVLEHANDIDLDEYGGDYYSALHAAAVQENDSCLRQLLEYEISLDVTPPSNEKYSKVGTPLHEAAFARCNRNARLLLDAGADPNIVAGKHGTVLQAAALKADAALCSRLID</sequence>
<organism evidence="6 7">
    <name type="scientific">Thelonectria olida</name>
    <dbReference type="NCBI Taxonomy" id="1576542"/>
    <lineage>
        <taxon>Eukaryota</taxon>
        <taxon>Fungi</taxon>
        <taxon>Dikarya</taxon>
        <taxon>Ascomycota</taxon>
        <taxon>Pezizomycotina</taxon>
        <taxon>Sordariomycetes</taxon>
        <taxon>Hypocreomycetidae</taxon>
        <taxon>Hypocreales</taxon>
        <taxon>Nectriaceae</taxon>
        <taxon>Thelonectria</taxon>
    </lineage>
</organism>
<feature type="repeat" description="ANK" evidence="3">
    <location>
        <begin position="1083"/>
        <end position="1115"/>
    </location>
</feature>
<dbReference type="InterPro" id="IPR027417">
    <property type="entry name" value="P-loop_NTPase"/>
</dbReference>
<dbReference type="InterPro" id="IPR056884">
    <property type="entry name" value="NPHP3-like_N"/>
</dbReference>
<dbReference type="Gene3D" id="3.40.50.300">
    <property type="entry name" value="P-loop containing nucleotide triphosphate hydrolases"/>
    <property type="match status" value="1"/>
</dbReference>
<dbReference type="SMART" id="SM00248">
    <property type="entry name" value="ANK"/>
    <property type="match status" value="17"/>
</dbReference>
<dbReference type="Pfam" id="PF12796">
    <property type="entry name" value="Ank_2"/>
    <property type="match status" value="5"/>
</dbReference>
<feature type="repeat" description="ANK" evidence="3">
    <location>
        <begin position="691"/>
        <end position="723"/>
    </location>
</feature>
<keyword evidence="1" id="KW-0677">Repeat</keyword>
<dbReference type="PROSITE" id="PS50297">
    <property type="entry name" value="ANK_REP_REGION"/>
    <property type="match status" value="4"/>
</dbReference>
<name>A0A9P8WG22_9HYPO</name>
<feature type="repeat" description="ANK" evidence="3">
    <location>
        <begin position="761"/>
        <end position="793"/>
    </location>
</feature>
<dbReference type="OrthoDB" id="427518at2759"/>
<gene>
    <name evidence="6" type="ORF">B0T10DRAFT_397001</name>
</gene>
<comment type="caution">
    <text evidence="6">The sequence shown here is derived from an EMBL/GenBank/DDBJ whole genome shotgun (WGS) entry which is preliminary data.</text>
</comment>
<feature type="repeat" description="ANK" evidence="3">
    <location>
        <begin position="725"/>
        <end position="757"/>
    </location>
</feature>
<dbReference type="PANTHER" id="PTHR24198:SF165">
    <property type="entry name" value="ANKYRIN REPEAT-CONTAINING PROTEIN-RELATED"/>
    <property type="match status" value="1"/>
</dbReference>
<dbReference type="InterPro" id="IPR002110">
    <property type="entry name" value="Ankyrin_rpt"/>
</dbReference>
<evidence type="ECO:0000256" key="4">
    <source>
        <dbReference type="SAM" id="MobiDB-lite"/>
    </source>
</evidence>
<feature type="region of interest" description="Disordered" evidence="4">
    <location>
        <begin position="1"/>
        <end position="23"/>
    </location>
</feature>
<feature type="repeat" description="ANK" evidence="3">
    <location>
        <begin position="1016"/>
        <end position="1048"/>
    </location>
</feature>
<proteinExistence type="predicted"/>
<dbReference type="SUPFAM" id="SSF48403">
    <property type="entry name" value="Ankyrin repeat"/>
    <property type="match status" value="2"/>
</dbReference>
<protein>
    <submittedName>
        <fullName evidence="6">Ankyrin repeat-containing domain protein</fullName>
    </submittedName>
</protein>
<dbReference type="InterPro" id="IPR036770">
    <property type="entry name" value="Ankyrin_rpt-contain_sf"/>
</dbReference>
<keyword evidence="7" id="KW-1185">Reference proteome</keyword>
<evidence type="ECO:0000256" key="2">
    <source>
        <dbReference type="ARBA" id="ARBA00023043"/>
    </source>
</evidence>
<dbReference type="PRINTS" id="PR01415">
    <property type="entry name" value="ANKYRIN"/>
</dbReference>
<feature type="repeat" description="ANK" evidence="3">
    <location>
        <begin position="1256"/>
        <end position="1288"/>
    </location>
</feature>
<dbReference type="Proteomes" id="UP000777438">
    <property type="component" value="Unassembled WGS sequence"/>
</dbReference>
<dbReference type="Pfam" id="PF24883">
    <property type="entry name" value="NPHP3_N"/>
    <property type="match status" value="1"/>
</dbReference>
<feature type="domain" description="Nephrocystin 3-like N-terminal" evidence="5">
    <location>
        <begin position="133"/>
        <end position="205"/>
    </location>
</feature>
<evidence type="ECO:0000256" key="1">
    <source>
        <dbReference type="ARBA" id="ARBA00022737"/>
    </source>
</evidence>
<keyword evidence="2 3" id="KW-0040">ANK repeat</keyword>
<evidence type="ECO:0000259" key="5">
    <source>
        <dbReference type="Pfam" id="PF24883"/>
    </source>
</evidence>
<dbReference type="Gene3D" id="1.25.40.20">
    <property type="entry name" value="Ankyrin repeat-containing domain"/>
    <property type="match status" value="4"/>
</dbReference>
<feature type="repeat" description="ANK" evidence="3">
    <location>
        <begin position="985"/>
        <end position="1013"/>
    </location>
</feature>
<evidence type="ECO:0000313" key="7">
    <source>
        <dbReference type="Proteomes" id="UP000777438"/>
    </source>
</evidence>
<feature type="non-terminal residue" evidence="6">
    <location>
        <position position="1311"/>
    </location>
</feature>
<feature type="repeat" description="ANK" evidence="3">
    <location>
        <begin position="1116"/>
        <end position="1148"/>
    </location>
</feature>
<evidence type="ECO:0000256" key="3">
    <source>
        <dbReference type="PROSITE-ProRule" id="PRU00023"/>
    </source>
</evidence>
<dbReference type="PROSITE" id="PS50088">
    <property type="entry name" value="ANK_REPEAT"/>
    <property type="match status" value="9"/>
</dbReference>
<reference evidence="6 7" key="1">
    <citation type="journal article" date="2021" name="Nat. Commun.">
        <title>Genetic determinants of endophytism in the Arabidopsis root mycobiome.</title>
        <authorList>
            <person name="Mesny F."/>
            <person name="Miyauchi S."/>
            <person name="Thiergart T."/>
            <person name="Pickel B."/>
            <person name="Atanasova L."/>
            <person name="Karlsson M."/>
            <person name="Huettel B."/>
            <person name="Barry K.W."/>
            <person name="Haridas S."/>
            <person name="Chen C."/>
            <person name="Bauer D."/>
            <person name="Andreopoulos W."/>
            <person name="Pangilinan J."/>
            <person name="LaButti K."/>
            <person name="Riley R."/>
            <person name="Lipzen A."/>
            <person name="Clum A."/>
            <person name="Drula E."/>
            <person name="Henrissat B."/>
            <person name="Kohler A."/>
            <person name="Grigoriev I.V."/>
            <person name="Martin F.M."/>
            <person name="Hacquard S."/>
        </authorList>
    </citation>
    <scope>NUCLEOTIDE SEQUENCE [LARGE SCALE GENOMIC DNA]</scope>
    <source>
        <strain evidence="6 7">MPI-CAGE-CH-0241</strain>
    </source>
</reference>
<accession>A0A9P8WG22</accession>
<feature type="repeat" description="ANK" evidence="3">
    <location>
        <begin position="1149"/>
        <end position="1181"/>
    </location>
</feature>